<dbReference type="GO" id="GO:0015740">
    <property type="term" value="P:C4-dicarboxylate transport"/>
    <property type="evidence" value="ECO:0007669"/>
    <property type="project" value="TreeGrafter"/>
</dbReference>
<evidence type="ECO:0000256" key="3">
    <source>
        <dbReference type="ARBA" id="ARBA00022475"/>
    </source>
</evidence>
<evidence type="ECO:0000256" key="5">
    <source>
        <dbReference type="ARBA" id="ARBA00022692"/>
    </source>
</evidence>
<feature type="transmembrane region" description="Helical" evidence="9">
    <location>
        <begin position="15"/>
        <end position="36"/>
    </location>
</feature>
<dbReference type="STRING" id="745368.SAMN02745178_01816"/>
<keyword evidence="7 9" id="KW-0472">Membrane</keyword>
<proteinExistence type="inferred from homology"/>
<gene>
    <name evidence="11" type="ORF">SAMN02745178_01816</name>
</gene>
<accession>A0A1T4XEU6</accession>
<evidence type="ECO:0000256" key="9">
    <source>
        <dbReference type="SAM" id="Phobius"/>
    </source>
</evidence>
<evidence type="ECO:0000256" key="7">
    <source>
        <dbReference type="ARBA" id="ARBA00023136"/>
    </source>
</evidence>
<keyword evidence="4" id="KW-0997">Cell inner membrane</keyword>
<comment type="similarity">
    <text evidence="8">Belongs to the TRAP transporter small permease family.</text>
</comment>
<feature type="transmembrane region" description="Helical" evidence="9">
    <location>
        <begin position="51"/>
        <end position="69"/>
    </location>
</feature>
<comment type="subcellular location">
    <subcellularLocation>
        <location evidence="1">Cell inner membrane</location>
        <topology evidence="1">Multi-pass membrane protein</topology>
    </subcellularLocation>
</comment>
<keyword evidence="12" id="KW-1185">Reference proteome</keyword>
<reference evidence="11 12" key="1">
    <citation type="submission" date="2017-02" db="EMBL/GenBank/DDBJ databases">
        <authorList>
            <person name="Peterson S.W."/>
        </authorList>
    </citation>
    <scope>NUCLEOTIDE SEQUENCE [LARGE SCALE GENOMIC DNA]</scope>
    <source>
        <strain evidence="11 12">ATCC 27749</strain>
    </source>
</reference>
<evidence type="ECO:0000256" key="8">
    <source>
        <dbReference type="ARBA" id="ARBA00038436"/>
    </source>
</evidence>
<dbReference type="RefSeq" id="WP_078784728.1">
    <property type="nucleotide sequence ID" value="NZ_CAJKTF010000007.1"/>
</dbReference>
<feature type="transmembrane region" description="Helical" evidence="9">
    <location>
        <begin position="90"/>
        <end position="112"/>
    </location>
</feature>
<evidence type="ECO:0000256" key="1">
    <source>
        <dbReference type="ARBA" id="ARBA00004429"/>
    </source>
</evidence>
<dbReference type="Pfam" id="PF04290">
    <property type="entry name" value="DctQ"/>
    <property type="match status" value="1"/>
</dbReference>
<evidence type="ECO:0000256" key="2">
    <source>
        <dbReference type="ARBA" id="ARBA00022448"/>
    </source>
</evidence>
<feature type="transmembrane region" description="Helical" evidence="9">
    <location>
        <begin position="132"/>
        <end position="153"/>
    </location>
</feature>
<evidence type="ECO:0000256" key="4">
    <source>
        <dbReference type="ARBA" id="ARBA00022519"/>
    </source>
</evidence>
<evidence type="ECO:0000259" key="10">
    <source>
        <dbReference type="Pfam" id="PF04290"/>
    </source>
</evidence>
<dbReference type="PANTHER" id="PTHR35011:SF2">
    <property type="entry name" value="2,3-DIKETO-L-GULONATE TRAP TRANSPORTER SMALL PERMEASE PROTEIN YIAM"/>
    <property type="match status" value="1"/>
</dbReference>
<dbReference type="AlphaFoldDB" id="A0A1T4XEU6"/>
<evidence type="ECO:0000313" key="11">
    <source>
        <dbReference type="EMBL" id="SKA88086.1"/>
    </source>
</evidence>
<protein>
    <submittedName>
        <fullName evidence="11">TRAP-type C4-dicarboxylate transport system, small permease component</fullName>
    </submittedName>
</protein>
<dbReference type="PANTHER" id="PTHR35011">
    <property type="entry name" value="2,3-DIKETO-L-GULONATE TRAP TRANSPORTER SMALL PERMEASE PROTEIN YIAM"/>
    <property type="match status" value="1"/>
</dbReference>
<organism evidence="11 12">
    <name type="scientific">Gemmiger formicilis</name>
    <dbReference type="NCBI Taxonomy" id="745368"/>
    <lineage>
        <taxon>Bacteria</taxon>
        <taxon>Bacillati</taxon>
        <taxon>Bacillota</taxon>
        <taxon>Clostridia</taxon>
        <taxon>Eubacteriales</taxon>
        <taxon>Gemmiger</taxon>
    </lineage>
</organism>
<dbReference type="GO" id="GO:0022857">
    <property type="term" value="F:transmembrane transporter activity"/>
    <property type="evidence" value="ECO:0007669"/>
    <property type="project" value="TreeGrafter"/>
</dbReference>
<keyword evidence="6 9" id="KW-1133">Transmembrane helix</keyword>
<evidence type="ECO:0000313" key="12">
    <source>
        <dbReference type="Proteomes" id="UP000190286"/>
    </source>
</evidence>
<evidence type="ECO:0000256" key="6">
    <source>
        <dbReference type="ARBA" id="ARBA00022989"/>
    </source>
</evidence>
<dbReference type="GeneID" id="93338273"/>
<dbReference type="InterPro" id="IPR055348">
    <property type="entry name" value="DctQ"/>
</dbReference>
<sequence>MKNTFAAIKFWMDKILSIACAVLLTFMTVLVLIQVFSRYILNSPVAFTEELVRYSLIWTGFIGAAYAFSTREHMSLTLIRDKFTGKAHTALLVVIDGLILLMAIFVFTIGGFKLAVSASREFSALLGIPRSLVYSIAPISGVFIVLAQIINIYEDVTGEKVESKEGADK</sequence>
<dbReference type="EMBL" id="FUYF01000009">
    <property type="protein sequence ID" value="SKA88086.1"/>
    <property type="molecule type" value="Genomic_DNA"/>
</dbReference>
<keyword evidence="2" id="KW-0813">Transport</keyword>
<keyword evidence="3" id="KW-1003">Cell membrane</keyword>
<dbReference type="Proteomes" id="UP000190286">
    <property type="component" value="Unassembled WGS sequence"/>
</dbReference>
<dbReference type="GO" id="GO:0005886">
    <property type="term" value="C:plasma membrane"/>
    <property type="evidence" value="ECO:0007669"/>
    <property type="project" value="UniProtKB-SubCell"/>
</dbReference>
<feature type="domain" description="Tripartite ATP-independent periplasmic transporters DctQ component" evidence="10">
    <location>
        <begin position="27"/>
        <end position="157"/>
    </location>
</feature>
<dbReference type="InterPro" id="IPR007387">
    <property type="entry name" value="TRAP_DctQ"/>
</dbReference>
<name>A0A1T4XEU6_9FIRM</name>
<keyword evidence="5 9" id="KW-0812">Transmembrane</keyword>